<dbReference type="EMBL" id="MU865981">
    <property type="protein sequence ID" value="KAK4444158.1"/>
    <property type="molecule type" value="Genomic_DNA"/>
</dbReference>
<protein>
    <recommendedName>
        <fullName evidence="3">NACHT-NTPase and P-loop NTPases N-terminal domain-containing protein</fullName>
    </recommendedName>
</protein>
<evidence type="ECO:0000313" key="2">
    <source>
        <dbReference type="Proteomes" id="UP001321760"/>
    </source>
</evidence>
<reference evidence="1" key="2">
    <citation type="submission" date="2023-05" db="EMBL/GenBank/DDBJ databases">
        <authorList>
            <consortium name="Lawrence Berkeley National Laboratory"/>
            <person name="Steindorff A."/>
            <person name="Hensen N."/>
            <person name="Bonometti L."/>
            <person name="Westerberg I."/>
            <person name="Brannstrom I.O."/>
            <person name="Guillou S."/>
            <person name="Cros-Aarteil S."/>
            <person name="Calhoun S."/>
            <person name="Haridas S."/>
            <person name="Kuo A."/>
            <person name="Mondo S."/>
            <person name="Pangilinan J."/>
            <person name="Riley R."/>
            <person name="Labutti K."/>
            <person name="Andreopoulos B."/>
            <person name="Lipzen A."/>
            <person name="Chen C."/>
            <person name="Yanf M."/>
            <person name="Daum C."/>
            <person name="Ng V."/>
            <person name="Clum A."/>
            <person name="Ohm R."/>
            <person name="Martin F."/>
            <person name="Silar P."/>
            <person name="Natvig D."/>
            <person name="Lalanne C."/>
            <person name="Gautier V."/>
            <person name="Ament-Velasquez S.L."/>
            <person name="Kruys A."/>
            <person name="Hutchinson M.I."/>
            <person name="Powell A.J."/>
            <person name="Barry K."/>
            <person name="Miller A.N."/>
            <person name="Grigoriev I.V."/>
            <person name="Debuchy R."/>
            <person name="Gladieux P."/>
            <person name="Thoren M.H."/>
            <person name="Johannesson H."/>
        </authorList>
    </citation>
    <scope>NUCLEOTIDE SEQUENCE</scope>
    <source>
        <strain evidence="1">PSN243</strain>
    </source>
</reference>
<comment type="caution">
    <text evidence="1">The sequence shown here is derived from an EMBL/GenBank/DDBJ whole genome shotgun (WGS) entry which is preliminary data.</text>
</comment>
<organism evidence="1 2">
    <name type="scientific">Podospora aff. communis PSN243</name>
    <dbReference type="NCBI Taxonomy" id="3040156"/>
    <lineage>
        <taxon>Eukaryota</taxon>
        <taxon>Fungi</taxon>
        <taxon>Dikarya</taxon>
        <taxon>Ascomycota</taxon>
        <taxon>Pezizomycotina</taxon>
        <taxon>Sordariomycetes</taxon>
        <taxon>Sordariomycetidae</taxon>
        <taxon>Sordariales</taxon>
        <taxon>Podosporaceae</taxon>
        <taxon>Podospora</taxon>
    </lineage>
</organism>
<dbReference type="AlphaFoldDB" id="A0AAV9G6Y5"/>
<keyword evidence="2" id="KW-1185">Reference proteome</keyword>
<accession>A0AAV9G6Y5</accession>
<gene>
    <name evidence="1" type="ORF">QBC34DRAFT_442791</name>
</gene>
<proteinExistence type="predicted"/>
<evidence type="ECO:0008006" key="3">
    <source>
        <dbReference type="Google" id="ProtNLM"/>
    </source>
</evidence>
<evidence type="ECO:0000313" key="1">
    <source>
        <dbReference type="EMBL" id="KAK4444158.1"/>
    </source>
</evidence>
<dbReference type="Proteomes" id="UP001321760">
    <property type="component" value="Unassembled WGS sequence"/>
</dbReference>
<name>A0AAV9G6Y5_9PEZI</name>
<reference evidence="1" key="1">
    <citation type="journal article" date="2023" name="Mol. Phylogenet. Evol.">
        <title>Genome-scale phylogeny and comparative genomics of the fungal order Sordariales.</title>
        <authorList>
            <person name="Hensen N."/>
            <person name="Bonometti L."/>
            <person name="Westerberg I."/>
            <person name="Brannstrom I.O."/>
            <person name="Guillou S."/>
            <person name="Cros-Aarteil S."/>
            <person name="Calhoun S."/>
            <person name="Haridas S."/>
            <person name="Kuo A."/>
            <person name="Mondo S."/>
            <person name="Pangilinan J."/>
            <person name="Riley R."/>
            <person name="LaButti K."/>
            <person name="Andreopoulos B."/>
            <person name="Lipzen A."/>
            <person name="Chen C."/>
            <person name="Yan M."/>
            <person name="Daum C."/>
            <person name="Ng V."/>
            <person name="Clum A."/>
            <person name="Steindorff A."/>
            <person name="Ohm R.A."/>
            <person name="Martin F."/>
            <person name="Silar P."/>
            <person name="Natvig D.O."/>
            <person name="Lalanne C."/>
            <person name="Gautier V."/>
            <person name="Ament-Velasquez S.L."/>
            <person name="Kruys A."/>
            <person name="Hutchinson M.I."/>
            <person name="Powell A.J."/>
            <person name="Barry K."/>
            <person name="Miller A.N."/>
            <person name="Grigoriev I.V."/>
            <person name="Debuchy R."/>
            <person name="Gladieux P."/>
            <person name="Hiltunen Thoren M."/>
            <person name="Johannesson H."/>
        </authorList>
    </citation>
    <scope>NUCLEOTIDE SEQUENCE</scope>
    <source>
        <strain evidence="1">PSN243</strain>
    </source>
</reference>
<sequence>MEGFSANAASTLALGIATQSQSTAAQLVNVIANHHPSPNPNPAGSPAKLAFVSTRLQQLTQHAHQLGEVLLDAKAVAKTLQDGLSVVLPEADADVGRLAAAVGRLKGEDVAGGRVDEGAVEGWVEVLASISRVVIFATQILSVDDEAEQERRMEHEEAKELFTAPGVVRKRVNLGELVRA</sequence>